<feature type="region of interest" description="Disordered" evidence="1">
    <location>
        <begin position="64"/>
        <end position="123"/>
    </location>
</feature>
<comment type="caution">
    <text evidence="3">The sequence shown here is derived from an EMBL/GenBank/DDBJ whole genome shotgun (WGS) entry which is preliminary data.</text>
</comment>
<keyword evidence="4" id="KW-1185">Reference proteome</keyword>
<evidence type="ECO:0000313" key="3">
    <source>
        <dbReference type="EMBL" id="MBP1906291.1"/>
    </source>
</evidence>
<dbReference type="EMBL" id="JAGGKG010000014">
    <property type="protein sequence ID" value="MBP1906291.1"/>
    <property type="molecule type" value="Genomic_DNA"/>
</dbReference>
<keyword evidence="2" id="KW-0472">Membrane</keyword>
<name>A0ABS4FUN6_9BACL</name>
<evidence type="ECO:0000256" key="2">
    <source>
        <dbReference type="SAM" id="Phobius"/>
    </source>
</evidence>
<evidence type="ECO:0000256" key="1">
    <source>
        <dbReference type="SAM" id="MobiDB-lite"/>
    </source>
</evidence>
<evidence type="ECO:0008006" key="5">
    <source>
        <dbReference type="Google" id="ProtNLM"/>
    </source>
</evidence>
<evidence type="ECO:0000313" key="4">
    <source>
        <dbReference type="Proteomes" id="UP001519272"/>
    </source>
</evidence>
<sequence length="198" mass="21713">MEMKWLSWIGRLIITIVVVCLLTVVTTGYVVNYYIERMLSRYHISMTDGGPSVTDIMKGLVGVQSSTTSPTDEESSSKGKDQDKDNMSLPNMPPATGGANAGNGEASGNSSGNQTSNQKENVVVTPDDLIAKKEGIESKDKEAIFTILMSKLPQEEMQKLTEYMEGGLTEAEVLAIEQMLSKYLDKTEYAKVMEVLKK</sequence>
<gene>
    <name evidence="3" type="ORF">J2Z32_002940</name>
</gene>
<feature type="compositionally biased region" description="Basic and acidic residues" evidence="1">
    <location>
        <begin position="75"/>
        <end position="86"/>
    </location>
</feature>
<accession>A0ABS4FUN6</accession>
<keyword evidence="2" id="KW-1133">Transmembrane helix</keyword>
<reference evidence="3 4" key="1">
    <citation type="submission" date="2021-03" db="EMBL/GenBank/DDBJ databases">
        <title>Genomic Encyclopedia of Type Strains, Phase IV (KMG-IV): sequencing the most valuable type-strain genomes for metagenomic binning, comparative biology and taxonomic classification.</title>
        <authorList>
            <person name="Goeker M."/>
        </authorList>
    </citation>
    <scope>NUCLEOTIDE SEQUENCE [LARGE SCALE GENOMIC DNA]</scope>
    <source>
        <strain evidence="3 4">DSM 14349</strain>
    </source>
</reference>
<protein>
    <recommendedName>
        <fullName evidence="5">Magnesium transporter MgtE intracellular domain-containing protein</fullName>
    </recommendedName>
</protein>
<proteinExistence type="predicted"/>
<feature type="transmembrane region" description="Helical" evidence="2">
    <location>
        <begin position="12"/>
        <end position="35"/>
    </location>
</feature>
<dbReference type="Proteomes" id="UP001519272">
    <property type="component" value="Unassembled WGS sequence"/>
</dbReference>
<keyword evidence="2" id="KW-0812">Transmembrane</keyword>
<organism evidence="3 4">
    <name type="scientific">Paenibacillus turicensis</name>
    <dbReference type="NCBI Taxonomy" id="160487"/>
    <lineage>
        <taxon>Bacteria</taxon>
        <taxon>Bacillati</taxon>
        <taxon>Bacillota</taxon>
        <taxon>Bacilli</taxon>
        <taxon>Bacillales</taxon>
        <taxon>Paenibacillaceae</taxon>
        <taxon>Paenibacillus</taxon>
    </lineage>
</organism>
<feature type="compositionally biased region" description="Low complexity" evidence="1">
    <location>
        <begin position="102"/>
        <end position="118"/>
    </location>
</feature>